<gene>
    <name evidence="1" type="ORF">AC625_06865</name>
</gene>
<dbReference type="InterPro" id="IPR015424">
    <property type="entry name" value="PyrdxlP-dep_Trfase"/>
</dbReference>
<dbReference type="PATRIC" id="fig|1679170.3.peg.1477"/>
<evidence type="ECO:0000313" key="1">
    <source>
        <dbReference type="EMBL" id="KMY49278.1"/>
    </source>
</evidence>
<protein>
    <recommendedName>
        <fullName evidence="3">Aminotransferase class I/classII domain-containing protein</fullName>
    </recommendedName>
</protein>
<dbReference type="STRING" id="1679170.AC625_06865"/>
<dbReference type="EMBL" id="LFZW01000001">
    <property type="protein sequence ID" value="KMY49278.1"/>
    <property type="molecule type" value="Genomic_DNA"/>
</dbReference>
<accession>A0A0K9GRL5</accession>
<sequence length="75" mass="8962">MIYLRLFEHAQQGDYLQYIFLYRYYTSLSFCLELVEKTKVAVIPRDAFSQLGEGYFRFSYACSLDILKEALNRIE</sequence>
<evidence type="ECO:0008006" key="3">
    <source>
        <dbReference type="Google" id="ProtNLM"/>
    </source>
</evidence>
<dbReference type="Gene3D" id="3.90.1150.10">
    <property type="entry name" value="Aspartate Aminotransferase, domain 1"/>
    <property type="match status" value="1"/>
</dbReference>
<comment type="caution">
    <text evidence="1">The sequence shown here is derived from an EMBL/GenBank/DDBJ whole genome shotgun (WGS) entry which is preliminary data.</text>
</comment>
<name>A0A0K9GRL5_9BACI</name>
<evidence type="ECO:0000313" key="2">
    <source>
        <dbReference type="Proteomes" id="UP000037146"/>
    </source>
</evidence>
<organism evidence="1 2">
    <name type="scientific">Peribacillus loiseleuriae</name>
    <dbReference type="NCBI Taxonomy" id="1679170"/>
    <lineage>
        <taxon>Bacteria</taxon>
        <taxon>Bacillati</taxon>
        <taxon>Bacillota</taxon>
        <taxon>Bacilli</taxon>
        <taxon>Bacillales</taxon>
        <taxon>Bacillaceae</taxon>
        <taxon>Peribacillus</taxon>
    </lineage>
</organism>
<dbReference type="Proteomes" id="UP000037146">
    <property type="component" value="Unassembled WGS sequence"/>
</dbReference>
<dbReference type="AlphaFoldDB" id="A0A0K9GRL5"/>
<keyword evidence="2" id="KW-1185">Reference proteome</keyword>
<proteinExistence type="predicted"/>
<dbReference type="SUPFAM" id="SSF53383">
    <property type="entry name" value="PLP-dependent transferases"/>
    <property type="match status" value="1"/>
</dbReference>
<reference evidence="2" key="1">
    <citation type="submission" date="2015-07" db="EMBL/GenBank/DDBJ databases">
        <title>Genome sequencing project for genomic taxonomy and phylogenomics of Bacillus-like bacteria.</title>
        <authorList>
            <person name="Liu B."/>
            <person name="Wang J."/>
            <person name="Zhu Y."/>
            <person name="Liu G."/>
            <person name="Chen Q."/>
            <person name="Chen Z."/>
            <person name="Lan J."/>
            <person name="Che J."/>
            <person name="Ge C."/>
            <person name="Shi H."/>
            <person name="Pan Z."/>
            <person name="Liu X."/>
        </authorList>
    </citation>
    <scope>NUCLEOTIDE SEQUENCE [LARGE SCALE GENOMIC DNA]</scope>
    <source>
        <strain evidence="2">FJAT-27997</strain>
    </source>
</reference>
<dbReference type="InterPro" id="IPR015422">
    <property type="entry name" value="PyrdxlP-dep_Trfase_small"/>
</dbReference>